<dbReference type="SMART" id="SM00717">
    <property type="entry name" value="SANT"/>
    <property type="match status" value="1"/>
</dbReference>
<dbReference type="PANTHER" id="PTHR46993:SF6">
    <property type="entry name" value="MYB TRANSCRIPTION FACTOR"/>
    <property type="match status" value="1"/>
</dbReference>
<dbReference type="OMA" id="HEDIAPT"/>
<evidence type="ECO:0000259" key="3">
    <source>
        <dbReference type="PROSITE" id="PS51294"/>
    </source>
</evidence>
<dbReference type="InterPro" id="IPR009057">
    <property type="entry name" value="Homeodomain-like_sf"/>
</dbReference>
<proteinExistence type="predicted"/>
<dbReference type="PANTHER" id="PTHR46993">
    <property type="entry name" value="MYB TRANSCRIPTION FACTOR"/>
    <property type="match status" value="1"/>
</dbReference>
<evidence type="ECO:0000313" key="4">
    <source>
        <dbReference type="EMBL" id="OUS43021.1"/>
    </source>
</evidence>
<dbReference type="PROSITE" id="PS51294">
    <property type="entry name" value="HTH_MYB"/>
    <property type="match status" value="1"/>
</dbReference>
<dbReference type="Pfam" id="PF00249">
    <property type="entry name" value="Myb_DNA-binding"/>
    <property type="match status" value="1"/>
</dbReference>
<organism evidence="4">
    <name type="scientific">Ostreococcus tauri</name>
    <name type="common">Marine green alga</name>
    <dbReference type="NCBI Taxonomy" id="70448"/>
    <lineage>
        <taxon>Eukaryota</taxon>
        <taxon>Viridiplantae</taxon>
        <taxon>Chlorophyta</taxon>
        <taxon>Mamiellophyceae</taxon>
        <taxon>Mamiellales</taxon>
        <taxon>Bathycoccaceae</taxon>
        <taxon>Ostreococcus</taxon>
    </lineage>
</organism>
<name>A0A1Y5I0F7_OSTTA</name>
<dbReference type="InterPro" id="IPR017930">
    <property type="entry name" value="Myb_dom"/>
</dbReference>
<dbReference type="InterPro" id="IPR001005">
    <property type="entry name" value="SANT/Myb"/>
</dbReference>
<sequence length="426" mass="47028">MPSSSKTAVDARASTRAELQRLLWALEHVLLLPDVPLASKLNVLKFVKRASGAEASGAFDEELARRGALGLVKCAERTNGFTTLTASSASHCADDLCAYSKRRDANPSLAARAREIAERAKAEYAFGQLRLGRDGFGASPVKESEARRGKASPVKQWRLVENFWLRWNDVRASDMFAEDGKKLVGSKTREAYVFVEGAKKKGGKLPGSWETVVEDPAEILDAMGELFEDAVATFGKSFLSLVVDDIQSGAYKVTMKKGLITDSGRVNASTVEAAMQRNSKVRERLAMDALEQSGDMFASPPKKVHIAAERKANARTVEWNSQPDEGAAESPEPLATLPWDGFENTQAERTPRKRVSSPDPKSPPRNGKQLRWTDVEVQALIRGVEKYGVGKWSYIMKDPTMFADFHPRRTSVDLKDKWRVIAPKMI</sequence>
<protein>
    <submittedName>
        <fullName evidence="4">Terminal acidic SANT 1</fullName>
    </submittedName>
</protein>
<feature type="region of interest" description="Disordered" evidence="1">
    <location>
        <begin position="314"/>
        <end position="369"/>
    </location>
</feature>
<feature type="domain" description="HTH myb-type" evidence="3">
    <location>
        <begin position="371"/>
        <end position="426"/>
    </location>
</feature>
<reference evidence="4" key="1">
    <citation type="submission" date="2017-04" db="EMBL/GenBank/DDBJ databases">
        <title>Population genomics of picophytoplankton unveils novel chromosome hypervariability.</title>
        <authorList>
            <consortium name="DOE Joint Genome Institute"/>
            <person name="Blanc-Mathieu R."/>
            <person name="Krasovec M."/>
            <person name="Hebrard M."/>
            <person name="Yau S."/>
            <person name="Desgranges E."/>
            <person name="Martin J."/>
            <person name="Schackwitz W."/>
            <person name="Kuo A."/>
            <person name="Salin G."/>
            <person name="Donnadieu C."/>
            <person name="Desdevises Y."/>
            <person name="Sanchez-Ferandin S."/>
            <person name="Moreau H."/>
            <person name="Rivals E."/>
            <person name="Grigoriev I.V."/>
            <person name="Grimsley N."/>
            <person name="Eyre-Walker A."/>
            <person name="Piganeau G."/>
        </authorList>
    </citation>
    <scope>NUCLEOTIDE SEQUENCE [LARGE SCALE GENOMIC DNA]</scope>
    <source>
        <strain evidence="4">RCC 1115</strain>
    </source>
</reference>
<dbReference type="SUPFAM" id="SSF46689">
    <property type="entry name" value="Homeodomain-like"/>
    <property type="match status" value="1"/>
</dbReference>
<dbReference type="CDD" id="cd11660">
    <property type="entry name" value="SANT_TRF"/>
    <property type="match status" value="1"/>
</dbReference>
<dbReference type="PROSITE" id="PS50090">
    <property type="entry name" value="MYB_LIKE"/>
    <property type="match status" value="1"/>
</dbReference>
<feature type="domain" description="Myb-like" evidence="2">
    <location>
        <begin position="371"/>
        <end position="422"/>
    </location>
</feature>
<evidence type="ECO:0000256" key="1">
    <source>
        <dbReference type="SAM" id="MobiDB-lite"/>
    </source>
</evidence>
<dbReference type="EMBL" id="KZ155835">
    <property type="protein sequence ID" value="OUS43021.1"/>
    <property type="molecule type" value="Genomic_DNA"/>
</dbReference>
<dbReference type="Proteomes" id="UP000195557">
    <property type="component" value="Unassembled WGS sequence"/>
</dbReference>
<evidence type="ECO:0000259" key="2">
    <source>
        <dbReference type="PROSITE" id="PS50090"/>
    </source>
</evidence>
<accession>A0A1Y5I0F7</accession>
<gene>
    <name evidence="4" type="ORF">BE221DRAFT_81684</name>
</gene>
<dbReference type="AlphaFoldDB" id="A0A1Y5I0F7"/>
<dbReference type="Gene3D" id="1.10.246.220">
    <property type="match status" value="1"/>
</dbReference>